<dbReference type="RefSeq" id="WP_087472353.1">
    <property type="nucleotide sequence ID" value="NZ_CP021383.1"/>
</dbReference>
<dbReference type="Proteomes" id="UP000196228">
    <property type="component" value="Chromosome"/>
</dbReference>
<accession>A0A1Y0HZL5</accession>
<evidence type="ECO:0000313" key="1">
    <source>
        <dbReference type="EMBL" id="ARU53450.1"/>
    </source>
</evidence>
<sequence length="390" mass="41401">MNAFTDDDIGSLAAYDEKPTTLEQYALRHGAYFTAESLMATDFPAPKWAVHGLIPEGLTLLAGAPKLGKSWLALGLGITIAQGGDALDAISTTQGDVLYAALEDTPRRLQSRIAKMVEGPAPARLTITTALPEMPYAVDLIAGWLDDHPDARMVVVDVLGKIRPATGANTDRYENDYRVIGALKRLADAYSVAVVVVTHVRKMTDGDVFNTVSGSTGLTGAADTTVVLQRSRNESGGVLHITGRDVEESEYAVSFNPERGEWTLDGEALIDAAAKAAEIRSTVGLGVIASKVVQYVSDRPDGARAGEIATALSIPDTTVRQYLKRAKDDGRLEQPERGLYRAVTSVTSVTSDGYGTAQRDSRDTCDNPCLVCGQPIDPVAGTVHPLCGAA</sequence>
<dbReference type="InterPro" id="IPR036388">
    <property type="entry name" value="WH-like_DNA-bd_sf"/>
</dbReference>
<dbReference type="OrthoDB" id="9775547at2"/>
<dbReference type="Pfam" id="PF13481">
    <property type="entry name" value="AAA_25"/>
    <property type="match status" value="1"/>
</dbReference>
<dbReference type="EMBL" id="CP021383">
    <property type="protein sequence ID" value="ARU53450.1"/>
    <property type="molecule type" value="Genomic_DNA"/>
</dbReference>
<proteinExistence type="predicted"/>
<dbReference type="SUPFAM" id="SSF52540">
    <property type="entry name" value="P-loop containing nucleoside triphosphate hydrolases"/>
    <property type="match status" value="1"/>
</dbReference>
<evidence type="ECO:0008006" key="3">
    <source>
        <dbReference type="Google" id="ProtNLM"/>
    </source>
</evidence>
<dbReference type="Gene3D" id="1.10.10.10">
    <property type="entry name" value="Winged helix-like DNA-binding domain superfamily/Winged helix DNA-binding domain"/>
    <property type="match status" value="1"/>
</dbReference>
<evidence type="ECO:0000313" key="2">
    <source>
        <dbReference type="Proteomes" id="UP000196228"/>
    </source>
</evidence>
<protein>
    <recommendedName>
        <fullName evidence="3">AAA family ATPase</fullName>
    </recommendedName>
</protein>
<dbReference type="KEGG" id="cceu:CBR64_20460"/>
<dbReference type="AlphaFoldDB" id="A0A1Y0HZL5"/>
<reference evidence="1 2" key="1">
    <citation type="submission" date="2017-05" db="EMBL/GenBank/DDBJ databases">
        <authorList>
            <person name="Song R."/>
            <person name="Chenine A.L."/>
            <person name="Ruprecht R.M."/>
        </authorList>
    </citation>
    <scope>NUCLEOTIDE SEQUENCE [LARGE SCALE GENOMIC DNA]</scope>
    <source>
        <strain evidence="1 2">PSBB019</strain>
    </source>
</reference>
<dbReference type="InterPro" id="IPR027417">
    <property type="entry name" value="P-loop_NTPase"/>
</dbReference>
<organism evidence="1 2">
    <name type="scientific">Cellulosimicrobium cellulans</name>
    <name type="common">Arthrobacter luteus</name>
    <dbReference type="NCBI Taxonomy" id="1710"/>
    <lineage>
        <taxon>Bacteria</taxon>
        <taxon>Bacillati</taxon>
        <taxon>Actinomycetota</taxon>
        <taxon>Actinomycetes</taxon>
        <taxon>Micrococcales</taxon>
        <taxon>Promicromonosporaceae</taxon>
        <taxon>Cellulosimicrobium</taxon>
    </lineage>
</organism>
<dbReference type="Gene3D" id="3.40.50.300">
    <property type="entry name" value="P-loop containing nucleotide triphosphate hydrolases"/>
    <property type="match status" value="1"/>
</dbReference>
<name>A0A1Y0HZL5_CELCE</name>
<gene>
    <name evidence="1" type="ORF">CBR64_20460</name>
</gene>